<dbReference type="EMBL" id="MN740271">
    <property type="protein sequence ID" value="QHT97049.1"/>
    <property type="molecule type" value="Genomic_DNA"/>
</dbReference>
<organism evidence="1">
    <name type="scientific">viral metagenome</name>
    <dbReference type="NCBI Taxonomy" id="1070528"/>
    <lineage>
        <taxon>unclassified sequences</taxon>
        <taxon>metagenomes</taxon>
        <taxon>organismal metagenomes</taxon>
    </lineage>
</organism>
<dbReference type="AlphaFoldDB" id="A0A6C0IWQ4"/>
<reference evidence="1" key="1">
    <citation type="journal article" date="2020" name="Nature">
        <title>Giant virus diversity and host interactions through global metagenomics.</title>
        <authorList>
            <person name="Schulz F."/>
            <person name="Roux S."/>
            <person name="Paez-Espino D."/>
            <person name="Jungbluth S."/>
            <person name="Walsh D.A."/>
            <person name="Denef V.J."/>
            <person name="McMahon K.D."/>
            <person name="Konstantinidis K.T."/>
            <person name="Eloe-Fadrosh E.A."/>
            <person name="Kyrpides N.C."/>
            <person name="Woyke T."/>
        </authorList>
    </citation>
    <scope>NUCLEOTIDE SEQUENCE</scope>
    <source>
        <strain evidence="1">GVMAG-M-3300024510-1</strain>
    </source>
</reference>
<protein>
    <submittedName>
        <fullName evidence="1">Uncharacterized protein</fullName>
    </submittedName>
</protein>
<proteinExistence type="predicted"/>
<name>A0A6C0IWQ4_9ZZZZ</name>
<sequence length="76" mass="9206">MPRLMKRVYDQIFEHPQFNSHVPEGMKFAIRFARGGWSYCLRQNNKWIRSIWKYLYWPEAPPPDEDDFLGKFAIAI</sequence>
<accession>A0A6C0IWQ4</accession>
<evidence type="ECO:0000313" key="1">
    <source>
        <dbReference type="EMBL" id="QHT97049.1"/>
    </source>
</evidence>